<feature type="transmembrane region" description="Helical" evidence="1">
    <location>
        <begin position="31"/>
        <end position="50"/>
    </location>
</feature>
<dbReference type="Pfam" id="PF10003">
    <property type="entry name" value="DUF2244"/>
    <property type="match status" value="1"/>
</dbReference>
<evidence type="ECO:0008006" key="3">
    <source>
        <dbReference type="Google" id="ProtNLM"/>
    </source>
</evidence>
<reference evidence="2" key="1">
    <citation type="submission" date="2019-06" db="EMBL/GenBank/DDBJ databases">
        <authorList>
            <person name="Murdoch R.W."/>
            <person name="Fathepure B."/>
        </authorList>
    </citation>
    <scope>NUCLEOTIDE SEQUENCE</scope>
</reference>
<dbReference type="InterPro" id="IPR019253">
    <property type="entry name" value="DUF2244_TM"/>
</dbReference>
<keyword evidence="1" id="KW-1133">Transmembrane helix</keyword>
<organism evidence="2">
    <name type="scientific">uncultured organism</name>
    <dbReference type="NCBI Taxonomy" id="155900"/>
    <lineage>
        <taxon>unclassified sequences</taxon>
        <taxon>environmental samples</taxon>
    </lineage>
</organism>
<dbReference type="AlphaFoldDB" id="A0A5B8RG65"/>
<evidence type="ECO:0000256" key="1">
    <source>
        <dbReference type="SAM" id="Phobius"/>
    </source>
</evidence>
<keyword evidence="1" id="KW-0472">Membrane</keyword>
<dbReference type="EMBL" id="MN079177">
    <property type="protein sequence ID" value="QEA06848.1"/>
    <property type="molecule type" value="Genomic_DNA"/>
</dbReference>
<sequence>MAVTADPVGTDGARRFVLKPAFGGHWHETVAVFRAVAAVSLGIALVLTWYGLWPVLPFAGLELSLLGWALYVSARRALDTEVITVSDDWVCIEKGRGRPQRWWRFERYFSEVRVPAPDAPGPRLMIRCRDECVELGDFLAAGERRQLARELYRCIGPVAAGGMRPAA</sequence>
<protein>
    <recommendedName>
        <fullName evidence="3">DUF2244 domain-containing protein</fullName>
    </recommendedName>
</protein>
<name>A0A5B8RG65_9ZZZZ</name>
<evidence type="ECO:0000313" key="2">
    <source>
        <dbReference type="EMBL" id="QEA06848.1"/>
    </source>
</evidence>
<accession>A0A5B8RG65</accession>
<gene>
    <name evidence="2" type="ORF">KBTEX_03189</name>
</gene>
<keyword evidence="1" id="KW-0812">Transmembrane</keyword>
<proteinExistence type="predicted"/>